<dbReference type="Gene3D" id="3.20.20.10">
    <property type="entry name" value="Alanine racemase"/>
    <property type="match status" value="1"/>
</dbReference>
<feature type="domain" description="Orn/DAP/Arg decarboxylase 2 N-terminal" evidence="5">
    <location>
        <begin position="35"/>
        <end position="302"/>
    </location>
</feature>
<dbReference type="EC" id="4.1.1.20" evidence="6"/>
<dbReference type="InterPro" id="IPR000183">
    <property type="entry name" value="Orn/DAP/Arg_de-COase"/>
</dbReference>
<dbReference type="InterPro" id="IPR022644">
    <property type="entry name" value="De-COase2_N"/>
</dbReference>
<dbReference type="Gene3D" id="2.40.37.10">
    <property type="entry name" value="Lyase, Ornithine Decarboxylase, Chain A, domain 1"/>
    <property type="match status" value="1"/>
</dbReference>
<keyword evidence="3" id="KW-0028">Amino-acid biosynthesis</keyword>
<feature type="modified residue" description="N6-(pyridoxal phosphate)lysine" evidence="4">
    <location>
        <position position="58"/>
    </location>
</feature>
<dbReference type="PANTHER" id="PTHR43727:SF3">
    <property type="entry name" value="GROUP IV DECARBOXYLASE"/>
    <property type="match status" value="1"/>
</dbReference>
<dbReference type="Proteomes" id="UP000588098">
    <property type="component" value="Unassembled WGS sequence"/>
</dbReference>
<name>A0A7W9V2T7_9ACTN</name>
<dbReference type="PRINTS" id="PR01179">
    <property type="entry name" value="ODADCRBXLASE"/>
</dbReference>
<keyword evidence="2 4" id="KW-0663">Pyridoxal phosphate</keyword>
<comment type="cofactor">
    <cofactor evidence="1 4">
        <name>pyridoxal 5'-phosphate</name>
        <dbReference type="ChEBI" id="CHEBI:597326"/>
    </cofactor>
</comment>
<sequence>MSPTPDAFGPGASGAPDLAALGARWGTPLYVLDLDRLRANLTRLARELAPDTTLYSLKTNHLPAVTEVVREHGFGVDVVSGYELRAALRAGFAPERIVFNGPVKTAEELREAASRGVYVNIDGEEEIDTVAESAGARGEPLPVGLRVFPPQDVYAGPPPLPRRTTPSKFGWPLASGDADRLVKAIQGRPELRLTGLHCHLGSQITSVPALLEALESVIVWAAATSQTAPLELLNLGGGFGVPGIRRFKGAVAGLSQIQAAREEPAEQERFTPARLAAGVRDLLGRHGLAHLRVCWEPGRAVVSDAMTLLTRVAAVKRTAPGTWVLLDGGLNLLPTAGVAERHRYEALRSETPDASYFLGGPLCYEGDVFSLDARLPQDIRRGDFVAVRDAGAYSITRATSFNQPRAAVVAVSGGDAALVWRAETDDDIFQFAQQPGETS</sequence>
<reference evidence="6 7" key="1">
    <citation type="submission" date="2020-08" db="EMBL/GenBank/DDBJ databases">
        <title>Genomic Encyclopedia of Type Strains, Phase III (KMG-III): the genomes of soil and plant-associated and newly described type strains.</title>
        <authorList>
            <person name="Whitman W."/>
        </authorList>
    </citation>
    <scope>NUCLEOTIDE SEQUENCE [LARGE SCALE GENOMIC DNA]</scope>
    <source>
        <strain evidence="6 7">CECT 8305</strain>
    </source>
</reference>
<dbReference type="RefSeq" id="WP_184580328.1">
    <property type="nucleotide sequence ID" value="NZ_JACHJL010000039.1"/>
</dbReference>
<dbReference type="AlphaFoldDB" id="A0A7W9V2T7"/>
<feature type="active site" description="Proton donor" evidence="4">
    <location>
        <position position="363"/>
    </location>
</feature>
<evidence type="ECO:0000259" key="5">
    <source>
        <dbReference type="Pfam" id="PF02784"/>
    </source>
</evidence>
<dbReference type="InterPro" id="IPR009006">
    <property type="entry name" value="Ala_racemase/Decarboxylase_C"/>
</dbReference>
<gene>
    <name evidence="6" type="ORF">FHS42_007405</name>
</gene>
<keyword evidence="3" id="KW-0457">Lysine biosynthesis</keyword>
<evidence type="ECO:0000256" key="3">
    <source>
        <dbReference type="ARBA" id="ARBA00023154"/>
    </source>
</evidence>
<keyword evidence="6" id="KW-0456">Lyase</keyword>
<evidence type="ECO:0000313" key="6">
    <source>
        <dbReference type="EMBL" id="MBB5940307.1"/>
    </source>
</evidence>
<protein>
    <submittedName>
        <fullName evidence="6">Diaminopimelate decarboxylase</fullName>
        <ecNumber evidence="6">4.1.1.20</ecNumber>
    </submittedName>
</protein>
<dbReference type="SUPFAM" id="SSF50621">
    <property type="entry name" value="Alanine racemase C-terminal domain-like"/>
    <property type="match status" value="1"/>
</dbReference>
<dbReference type="SUPFAM" id="SSF51419">
    <property type="entry name" value="PLP-binding barrel"/>
    <property type="match status" value="1"/>
</dbReference>
<evidence type="ECO:0000256" key="1">
    <source>
        <dbReference type="ARBA" id="ARBA00001933"/>
    </source>
</evidence>
<dbReference type="InterPro" id="IPR029066">
    <property type="entry name" value="PLP-binding_barrel"/>
</dbReference>
<comment type="caution">
    <text evidence="6">The sequence shown here is derived from an EMBL/GenBank/DDBJ whole genome shotgun (WGS) entry which is preliminary data.</text>
</comment>
<evidence type="ECO:0000313" key="7">
    <source>
        <dbReference type="Proteomes" id="UP000588098"/>
    </source>
</evidence>
<dbReference type="InterPro" id="IPR002986">
    <property type="entry name" value="DAP_deCOOHase_LysA"/>
</dbReference>
<evidence type="ECO:0000256" key="4">
    <source>
        <dbReference type="PIRSR" id="PIRSR600183-50"/>
    </source>
</evidence>
<evidence type="ECO:0000256" key="2">
    <source>
        <dbReference type="ARBA" id="ARBA00022898"/>
    </source>
</evidence>
<dbReference type="PANTHER" id="PTHR43727">
    <property type="entry name" value="DIAMINOPIMELATE DECARBOXYLASE"/>
    <property type="match status" value="1"/>
</dbReference>
<organism evidence="6 7">
    <name type="scientific">Streptomyces zagrosensis</name>
    <dbReference type="NCBI Taxonomy" id="1042984"/>
    <lineage>
        <taxon>Bacteria</taxon>
        <taxon>Bacillati</taxon>
        <taxon>Actinomycetota</taxon>
        <taxon>Actinomycetes</taxon>
        <taxon>Kitasatosporales</taxon>
        <taxon>Streptomycetaceae</taxon>
        <taxon>Streptomyces</taxon>
    </lineage>
</organism>
<accession>A0A7W9V2T7</accession>
<dbReference type="GO" id="GO:0009089">
    <property type="term" value="P:lysine biosynthetic process via diaminopimelate"/>
    <property type="evidence" value="ECO:0007669"/>
    <property type="project" value="InterPro"/>
</dbReference>
<dbReference type="Pfam" id="PF02784">
    <property type="entry name" value="Orn_Arg_deC_N"/>
    <property type="match status" value="1"/>
</dbReference>
<dbReference type="EMBL" id="JACHJL010000039">
    <property type="protein sequence ID" value="MBB5940307.1"/>
    <property type="molecule type" value="Genomic_DNA"/>
</dbReference>
<dbReference type="GO" id="GO:0008836">
    <property type="term" value="F:diaminopimelate decarboxylase activity"/>
    <property type="evidence" value="ECO:0007669"/>
    <property type="project" value="UniProtKB-EC"/>
</dbReference>
<proteinExistence type="predicted"/>
<dbReference type="PRINTS" id="PR01181">
    <property type="entry name" value="DAPDCRBXLASE"/>
</dbReference>
<keyword evidence="7" id="KW-1185">Reference proteome</keyword>